<evidence type="ECO:0000313" key="2">
    <source>
        <dbReference type="Proteomes" id="UP000201571"/>
    </source>
</evidence>
<dbReference type="Gene3D" id="3.90.550.10">
    <property type="entry name" value="Spore Coat Polysaccharide Biosynthesis Protein SpsA, Chain A"/>
    <property type="match status" value="1"/>
</dbReference>
<name>K4EQT0_9BBAC</name>
<dbReference type="InterPro" id="IPR050587">
    <property type="entry name" value="GNT1/Glycosyltrans_8"/>
</dbReference>
<dbReference type="OrthoDB" id="8852at10239"/>
<reference evidence="1 2" key="1">
    <citation type="journal article" date="2012" name="BMC Genomics">
        <title>Genome of Epinotia aporema granulovirus (EpapGV), a polyorganotropic fast killing betabaculovirus with a novel thymidylate kinase gene.</title>
        <authorList>
            <person name="Ferrelli M.L."/>
            <person name="Salvador R."/>
            <person name="Biedma M.E."/>
            <person name="Berretta M.F."/>
            <person name="Haase S."/>
            <person name="Sciocco-Cap A."/>
            <person name="Ghiringhelli P.D."/>
            <person name="Romanowski V."/>
        </authorList>
    </citation>
    <scope>NUCLEOTIDE SEQUENCE [LARGE SCALE GENOMIC DNA]</scope>
</reference>
<dbReference type="Pfam" id="PF01501">
    <property type="entry name" value="Glyco_transf_8"/>
    <property type="match status" value="1"/>
</dbReference>
<organism evidence="1 2">
    <name type="scientific">Epinotia aporema granulovirus</name>
    <dbReference type="NCBI Taxonomy" id="166056"/>
    <lineage>
        <taxon>Viruses</taxon>
        <taxon>Viruses incertae sedis</taxon>
        <taxon>Naldaviricetes</taxon>
        <taxon>Lefavirales</taxon>
        <taxon>Baculoviridae</taxon>
        <taxon>Betabaculovirus</taxon>
        <taxon>Betabaculovirus epaporemae</taxon>
    </lineage>
</organism>
<dbReference type="InterPro" id="IPR029044">
    <property type="entry name" value="Nucleotide-diphossugar_trans"/>
</dbReference>
<gene>
    <name evidence="1" type="primary">p13</name>
</gene>
<protein>
    <submittedName>
        <fullName evidence="1">p13</fullName>
    </submittedName>
</protein>
<accession>K4EQT0</accession>
<dbReference type="GeneID" id="13842604"/>
<dbReference type="EMBL" id="JN408834">
    <property type="protein sequence ID" value="AER41471.1"/>
    <property type="molecule type" value="Genomic_DNA"/>
</dbReference>
<dbReference type="PANTHER" id="PTHR11183">
    <property type="entry name" value="GLYCOGENIN SUBFAMILY MEMBER"/>
    <property type="match status" value="1"/>
</dbReference>
<dbReference type="SUPFAM" id="SSF53448">
    <property type="entry name" value="Nucleotide-diphospho-sugar transferases"/>
    <property type="match status" value="1"/>
</dbReference>
<evidence type="ECO:0000313" key="1">
    <source>
        <dbReference type="EMBL" id="AER41471.1"/>
    </source>
</evidence>
<dbReference type="SMR" id="K4EQT0"/>
<sequence>MKCAYVTLVMLGDTYVPGATALAKSLILSGTCHDLVCMVTDDVTVTELLRSVFNKIISVPYVSFKCGEMMTERQRQLYGDWIDKSFTKWRCFDILNYDKCIYLDADQIVTQNIDHVFNLAPPAMCFNFVYNKMFKNFSYGSVITPKQLALIFNNCKILGFTGTLLYQPNKIILQEIIRLLSPSNAFMREKHFHNGYDEIVLMQALIKLNYSVTQLSPMYVWNAGEYTTLKNSQPYIINYYGDDKPWVKNKTIRYIDEYIWKYFYEKQVSLADKNTT</sequence>
<dbReference type="InterPro" id="IPR002495">
    <property type="entry name" value="Glyco_trans_8"/>
</dbReference>
<dbReference type="Proteomes" id="UP000201571">
    <property type="component" value="Segment"/>
</dbReference>
<dbReference type="KEGG" id="vg:13842604"/>
<keyword evidence="2" id="KW-1185">Reference proteome</keyword>
<proteinExistence type="predicted"/>
<dbReference type="RefSeq" id="YP_006908553.1">
    <property type="nucleotide sequence ID" value="NC_018875.1"/>
</dbReference>
<dbReference type="GO" id="GO:0016757">
    <property type="term" value="F:glycosyltransferase activity"/>
    <property type="evidence" value="ECO:0007669"/>
    <property type="project" value="InterPro"/>
</dbReference>